<evidence type="ECO:0000256" key="3">
    <source>
        <dbReference type="ARBA" id="ARBA00023016"/>
    </source>
</evidence>
<dbReference type="InterPro" id="IPR036388">
    <property type="entry name" value="WH-like_DNA-bd_sf"/>
</dbReference>
<dbReference type="Gene3D" id="1.10.10.10">
    <property type="entry name" value="Winged helix-like DNA-binding domain superfamily/Winged helix DNA-binding domain"/>
    <property type="match status" value="1"/>
</dbReference>
<proteinExistence type="inferred from homology"/>
<feature type="domain" description="Heat-inducible transcription repressor HrcA C-terminal" evidence="7">
    <location>
        <begin position="104"/>
        <end position="322"/>
    </location>
</feature>
<dbReference type="EMBL" id="AP024601">
    <property type="protein sequence ID" value="BCU82438.1"/>
    <property type="molecule type" value="Genomic_DNA"/>
</dbReference>
<comment type="similarity">
    <text evidence="6">Belongs to the HrcA family.</text>
</comment>
<dbReference type="Pfam" id="PF01628">
    <property type="entry name" value="HrcA"/>
    <property type="match status" value="1"/>
</dbReference>
<dbReference type="GO" id="GO:0045892">
    <property type="term" value="P:negative regulation of DNA-templated transcription"/>
    <property type="evidence" value="ECO:0007669"/>
    <property type="project" value="UniProtKB-UniRule"/>
</dbReference>
<dbReference type="Proteomes" id="UP000677436">
    <property type="component" value="Chromosome"/>
</dbReference>
<accession>A0A8D5UGT3</accession>
<evidence type="ECO:0000256" key="6">
    <source>
        <dbReference type="HAMAP-Rule" id="MF_00081"/>
    </source>
</evidence>
<evidence type="ECO:0000256" key="5">
    <source>
        <dbReference type="ARBA" id="ARBA00055319"/>
    </source>
</evidence>
<dbReference type="SUPFAM" id="SSF46785">
    <property type="entry name" value="Winged helix' DNA-binding domain"/>
    <property type="match status" value="1"/>
</dbReference>
<dbReference type="PANTHER" id="PTHR34824">
    <property type="entry name" value="HEAT-INDUCIBLE TRANSCRIPTION REPRESSOR HRCA"/>
    <property type="match status" value="1"/>
</dbReference>
<dbReference type="AlphaFoldDB" id="A0A8D5UGT3"/>
<dbReference type="Gene3D" id="3.30.390.60">
    <property type="entry name" value="Heat-inducible transcription repressor hrca homolog, domain 3"/>
    <property type="match status" value="1"/>
</dbReference>
<evidence type="ECO:0000259" key="7">
    <source>
        <dbReference type="Pfam" id="PF01628"/>
    </source>
</evidence>
<dbReference type="InterPro" id="IPR036390">
    <property type="entry name" value="WH_DNA-bd_sf"/>
</dbReference>
<comment type="function">
    <text evidence="5 6">Negative regulator of class I heat shock genes (grpE-dnaK-dnaJ and groELS operons). Prevents heat-shock induction of these operons.</text>
</comment>
<dbReference type="FunFam" id="1.10.10.10:FF:000049">
    <property type="entry name" value="Heat-inducible transcription repressor HrcA"/>
    <property type="match status" value="1"/>
</dbReference>
<dbReference type="InterPro" id="IPR029016">
    <property type="entry name" value="GAF-like_dom_sf"/>
</dbReference>
<keyword evidence="1 6" id="KW-0678">Repressor</keyword>
<keyword evidence="2 6" id="KW-0805">Transcription regulation</keyword>
<dbReference type="PANTHER" id="PTHR34824:SF1">
    <property type="entry name" value="HEAT-INDUCIBLE TRANSCRIPTION REPRESSOR HRCA"/>
    <property type="match status" value="1"/>
</dbReference>
<dbReference type="RefSeq" id="WP_212772774.1">
    <property type="nucleotide sequence ID" value="NZ_AP024601.1"/>
</dbReference>
<dbReference type="PIRSF" id="PIRSF005485">
    <property type="entry name" value="HrcA"/>
    <property type="match status" value="1"/>
</dbReference>
<gene>
    <name evidence="6 8" type="primary">hrcA</name>
    <name evidence="8" type="ORF">JIR001_22210</name>
</gene>
<evidence type="ECO:0000256" key="4">
    <source>
        <dbReference type="ARBA" id="ARBA00023163"/>
    </source>
</evidence>
<dbReference type="GO" id="GO:0003677">
    <property type="term" value="F:DNA binding"/>
    <property type="evidence" value="ECO:0007669"/>
    <property type="project" value="InterPro"/>
</dbReference>
<protein>
    <recommendedName>
        <fullName evidence="6">Heat-inducible transcription repressor HrcA</fullName>
    </recommendedName>
</protein>
<keyword evidence="3 6" id="KW-0346">Stress response</keyword>
<evidence type="ECO:0000313" key="9">
    <source>
        <dbReference type="Proteomes" id="UP000677436"/>
    </source>
</evidence>
<dbReference type="InterPro" id="IPR021153">
    <property type="entry name" value="HrcA_C"/>
</dbReference>
<reference evidence="8" key="1">
    <citation type="journal article" date="2013" name="Int. J. Syst. Evol. Microbiol.">
        <title>Polycladomyces abyssicola gen. nov., sp. nov., a thermophilic filamentous bacterium isolated from hemipelagic sediment.</title>
        <authorList>
            <person name="Tsubouchi T."/>
            <person name="Shimane Y."/>
            <person name="Mori K."/>
            <person name="Usui K."/>
            <person name="Hiraki T."/>
            <person name="Tame A."/>
            <person name="Uematsu K."/>
            <person name="Maruyama T."/>
            <person name="Hatada Y."/>
        </authorList>
    </citation>
    <scope>NUCLEOTIDE SEQUENCE</scope>
    <source>
        <strain evidence="8">JIR-001</strain>
    </source>
</reference>
<dbReference type="Gene3D" id="3.30.450.40">
    <property type="match status" value="1"/>
</dbReference>
<evidence type="ECO:0000256" key="1">
    <source>
        <dbReference type="ARBA" id="ARBA00022491"/>
    </source>
</evidence>
<evidence type="ECO:0000313" key="8">
    <source>
        <dbReference type="EMBL" id="BCU82438.1"/>
    </source>
</evidence>
<organism evidence="8 9">
    <name type="scientific">Polycladomyces abyssicola</name>
    <dbReference type="NCBI Taxonomy" id="1125966"/>
    <lineage>
        <taxon>Bacteria</taxon>
        <taxon>Bacillati</taxon>
        <taxon>Bacillota</taxon>
        <taxon>Bacilli</taxon>
        <taxon>Bacillales</taxon>
        <taxon>Thermoactinomycetaceae</taxon>
        <taxon>Polycladomyces</taxon>
    </lineage>
</organism>
<evidence type="ECO:0000256" key="2">
    <source>
        <dbReference type="ARBA" id="ARBA00023015"/>
    </source>
</evidence>
<dbReference type="InterPro" id="IPR002571">
    <property type="entry name" value="HrcA"/>
</dbReference>
<dbReference type="NCBIfam" id="TIGR00331">
    <property type="entry name" value="hrcA"/>
    <property type="match status" value="1"/>
</dbReference>
<dbReference type="KEGG" id="pabs:JIR001_22210"/>
<keyword evidence="4 6" id="KW-0804">Transcription</keyword>
<name>A0A8D5UGT3_9BACL</name>
<reference evidence="8" key="2">
    <citation type="journal article" date="2021" name="Microbiol. Resour. Announc.">
        <title>Complete Genome Sequence of Polycladomyces abyssicola JIR-001T, Isolated from Hemipelagic Sediment in Deep Seawater.</title>
        <authorList>
            <person name="Tsubouchi T."/>
            <person name="Kaneko Y."/>
        </authorList>
    </citation>
    <scope>NUCLEOTIDE SEQUENCE</scope>
    <source>
        <strain evidence="8">JIR-001</strain>
    </source>
</reference>
<dbReference type="InterPro" id="IPR023120">
    <property type="entry name" value="WHTH_transcript_rep_HrcA_IDD"/>
</dbReference>
<dbReference type="HAMAP" id="MF_00081">
    <property type="entry name" value="HrcA"/>
    <property type="match status" value="1"/>
</dbReference>
<dbReference type="SUPFAM" id="SSF55781">
    <property type="entry name" value="GAF domain-like"/>
    <property type="match status" value="1"/>
</dbReference>
<sequence length="340" mass="39145">MLTERQKLILRAVVDDYVMTAEPVGSRTVSKREGVGFSAATIRNEMADLEEMGYLEQPHTSAGRIPSHKGYRYYVDHLMEPARLSRMEMMAFRRFFARKRDEVEQVIQETASILSQMTNYTSIILGPKVFESTLKHLQVIPLSERAAVVIFVTNTGHVEKRRISVPEGVSLSSIEKLVNLLNTKLTGIPLYKLKRVVYWELMDELRRHIDHYESVMSMIDQMLETDHGERVFFSGATNMLNQPEFQDVEKVKTLLDLFENSETMVQLFESREEGVQVRIGRENDMEAVNNCSIISATYTVDGRPLGTIGILGPTRMDYRKVITLLDVFSKHFSEHLRRLY</sequence>
<keyword evidence="9" id="KW-1185">Reference proteome</keyword>